<dbReference type="RefSeq" id="WP_350409943.1">
    <property type="nucleotide sequence ID" value="NZ_JBEOKT010000001.1"/>
</dbReference>
<feature type="domain" description="Outer membrane protein beta-barrel" evidence="3">
    <location>
        <begin position="13"/>
        <end position="214"/>
    </location>
</feature>
<protein>
    <submittedName>
        <fullName evidence="4">Outer membrane beta-barrel protein</fullName>
    </submittedName>
</protein>
<accession>A0ABV1RP14</accession>
<dbReference type="Pfam" id="PF13505">
    <property type="entry name" value="OMP_b-brl"/>
    <property type="match status" value="1"/>
</dbReference>
<organism evidence="4 5">
    <name type="scientific">Pontibacter populi</name>
    <dbReference type="NCBI Taxonomy" id="890055"/>
    <lineage>
        <taxon>Bacteria</taxon>
        <taxon>Pseudomonadati</taxon>
        <taxon>Bacteroidota</taxon>
        <taxon>Cytophagia</taxon>
        <taxon>Cytophagales</taxon>
        <taxon>Hymenobacteraceae</taxon>
        <taxon>Pontibacter</taxon>
    </lineage>
</organism>
<dbReference type="SUPFAM" id="SSF56925">
    <property type="entry name" value="OMPA-like"/>
    <property type="match status" value="1"/>
</dbReference>
<feature type="signal peptide" evidence="2">
    <location>
        <begin position="1"/>
        <end position="27"/>
    </location>
</feature>
<dbReference type="Proteomes" id="UP001476807">
    <property type="component" value="Unassembled WGS sequence"/>
</dbReference>
<evidence type="ECO:0000313" key="4">
    <source>
        <dbReference type="EMBL" id="MER2995926.1"/>
    </source>
</evidence>
<dbReference type="InterPro" id="IPR027385">
    <property type="entry name" value="Beta-barrel_OMP"/>
</dbReference>
<reference evidence="4 5" key="1">
    <citation type="submission" date="2024-06" db="EMBL/GenBank/DDBJ databases">
        <title>Pontibacter populi HYL7-15.</title>
        <authorList>
            <person name="Kim M.K."/>
        </authorList>
    </citation>
    <scope>NUCLEOTIDE SEQUENCE [LARGE SCALE GENOMIC DNA]</scope>
    <source>
        <strain evidence="4 5">HYL7-15</strain>
    </source>
</reference>
<name>A0ABV1RP14_9BACT</name>
<dbReference type="InterPro" id="IPR011250">
    <property type="entry name" value="OMP/PagP_B-barrel"/>
</dbReference>
<evidence type="ECO:0000256" key="2">
    <source>
        <dbReference type="SAM" id="SignalP"/>
    </source>
</evidence>
<feature type="chain" id="PRO_5046632116" evidence="2">
    <location>
        <begin position="28"/>
        <end position="244"/>
    </location>
</feature>
<comment type="caution">
    <text evidence="4">The sequence shown here is derived from an EMBL/GenBank/DDBJ whole genome shotgun (WGS) entry which is preliminary data.</text>
</comment>
<evidence type="ECO:0000256" key="1">
    <source>
        <dbReference type="ARBA" id="ARBA00022729"/>
    </source>
</evidence>
<gene>
    <name evidence="4" type="ORF">ABS362_00125</name>
</gene>
<dbReference type="Gene3D" id="2.40.160.20">
    <property type="match status" value="1"/>
</dbReference>
<keyword evidence="5" id="KW-1185">Reference proteome</keyword>
<keyword evidence="1 2" id="KW-0732">Signal</keyword>
<dbReference type="EMBL" id="JBEOKT010000001">
    <property type="protein sequence ID" value="MER2995926.1"/>
    <property type="molecule type" value="Genomic_DNA"/>
</dbReference>
<evidence type="ECO:0000259" key="3">
    <source>
        <dbReference type="Pfam" id="PF13505"/>
    </source>
</evidence>
<evidence type="ECO:0000313" key="5">
    <source>
        <dbReference type="Proteomes" id="UP001476807"/>
    </source>
</evidence>
<proteinExistence type="predicted"/>
<sequence>MDLRIKYIPGIAALCLCLLSLSQKASAQFIHKWQADVTIGTAHPTGDEYFVKEGYPFLSLAGNMKAGIRTEAQLIRNLNQWLAVGSGVSVTTYKTIQIPNQRESVNFKLNASTLNAVARIYPSGRIHRFTPFLQANVTYGRVSIAHDSFTYTVDSLSSNPGNPDHPALLNIMFTRPQASQQSNILGFGATAGAEMLLSDAVGVSLQAGYHRHRTEQMLLLQEDLASWDVKLGMFVRLFKTKTYY</sequence>